<gene>
    <name evidence="2" type="ORF">RDWZM_009019</name>
</gene>
<keyword evidence="3" id="KW-1185">Reference proteome</keyword>
<comment type="caution">
    <text evidence="2">The sequence shown here is derived from an EMBL/GenBank/DDBJ whole genome shotgun (WGS) entry which is preliminary data.</text>
</comment>
<evidence type="ECO:0000313" key="2">
    <source>
        <dbReference type="EMBL" id="KAJ6217862.1"/>
    </source>
</evidence>
<dbReference type="EMBL" id="JAPWDV010000003">
    <property type="protein sequence ID" value="KAJ6217862.1"/>
    <property type="molecule type" value="Genomic_DNA"/>
</dbReference>
<evidence type="ECO:0000259" key="1">
    <source>
        <dbReference type="Pfam" id="PF00096"/>
    </source>
</evidence>
<dbReference type="InterPro" id="IPR013087">
    <property type="entry name" value="Znf_C2H2_type"/>
</dbReference>
<protein>
    <recommendedName>
        <fullName evidence="1">C2H2-type domain-containing protein</fullName>
    </recommendedName>
</protein>
<dbReference type="OMA" id="YKIYQMI"/>
<proteinExistence type="predicted"/>
<reference evidence="2" key="1">
    <citation type="submission" date="2022-12" db="EMBL/GenBank/DDBJ databases">
        <title>Genome assemblies of Blomia tropicalis.</title>
        <authorList>
            <person name="Cui Y."/>
        </authorList>
    </citation>
    <scope>NUCLEOTIDE SEQUENCE</scope>
    <source>
        <tissue evidence="2">Adult mites</tissue>
    </source>
</reference>
<accession>A0A9Q0M5L0</accession>
<evidence type="ECO:0000313" key="3">
    <source>
        <dbReference type="Proteomes" id="UP001142055"/>
    </source>
</evidence>
<organism evidence="2 3">
    <name type="scientific">Blomia tropicalis</name>
    <name type="common">Mite</name>
    <dbReference type="NCBI Taxonomy" id="40697"/>
    <lineage>
        <taxon>Eukaryota</taxon>
        <taxon>Metazoa</taxon>
        <taxon>Ecdysozoa</taxon>
        <taxon>Arthropoda</taxon>
        <taxon>Chelicerata</taxon>
        <taxon>Arachnida</taxon>
        <taxon>Acari</taxon>
        <taxon>Acariformes</taxon>
        <taxon>Sarcoptiformes</taxon>
        <taxon>Astigmata</taxon>
        <taxon>Glycyphagoidea</taxon>
        <taxon>Echimyopodidae</taxon>
        <taxon>Blomia</taxon>
    </lineage>
</organism>
<dbReference type="Gene3D" id="3.30.160.60">
    <property type="entry name" value="Classic Zinc Finger"/>
    <property type="match status" value="1"/>
</dbReference>
<dbReference type="Proteomes" id="UP001142055">
    <property type="component" value="Chromosome 3"/>
</dbReference>
<name>A0A9Q0M5L0_BLOTA</name>
<dbReference type="AlphaFoldDB" id="A0A9Q0M5L0"/>
<feature type="domain" description="C2H2-type" evidence="1">
    <location>
        <begin position="80"/>
        <end position="102"/>
    </location>
</feature>
<sequence>MAPVSNLAAKEFDFCFRHGLLANPSQGPPPRIREETANEVLSKAMHEKRDTSKWLFDCTKCHGKFETRKELDAHLARKLFKCPFKCPQKFTHKAELVWHEKTCPGRIRNGNFDNYKIYQMIDVRHSVRPRNNCSDDLWVKYPYWK</sequence>
<dbReference type="Pfam" id="PF00096">
    <property type="entry name" value="zf-C2H2"/>
    <property type="match status" value="1"/>
</dbReference>
<dbReference type="OrthoDB" id="6474028at2759"/>